<dbReference type="EMBL" id="RPOK01000002">
    <property type="protein sequence ID" value="RPJ67271.1"/>
    <property type="molecule type" value="Genomic_DNA"/>
</dbReference>
<dbReference type="AlphaFoldDB" id="A0A3N5YNM2"/>
<keyword evidence="3" id="KW-1185">Reference proteome</keyword>
<dbReference type="Gene3D" id="3.90.226.10">
    <property type="entry name" value="2-enoyl-CoA Hydratase, Chain A, domain 1"/>
    <property type="match status" value="1"/>
</dbReference>
<sequence>MLDKETGVDYRVDGNGVAYLTLNRPEKHNAFDDVLISKMTVYLQQAAGDDNVRVLVLQAEGKHFCAGADLTWMQRMVKYSEQENKDDAHRLAELLDTLYRLPKPTIARVQGAAFGGAVGLIACCDIAVASKLSKFCLSEVKLGLIPATISPYVMKAMGERIARRYFMTAEVFSSRRARRLGLISETVTEDSLDTTIEEIVSALLKNGPHAVSAAKALSHDIAGKTIDADMLIETSERIAHIRVSEEGQEGLSAFLEKRAPTWRNDSQG</sequence>
<dbReference type="Pfam" id="PF00378">
    <property type="entry name" value="ECH_1"/>
    <property type="match status" value="1"/>
</dbReference>
<evidence type="ECO:0000256" key="1">
    <source>
        <dbReference type="ARBA" id="ARBA00005254"/>
    </source>
</evidence>
<proteinExistence type="inferred from homology"/>
<dbReference type="InterPro" id="IPR014748">
    <property type="entry name" value="Enoyl-CoA_hydra_C"/>
</dbReference>
<name>A0A3N5YNM2_9ALTE</name>
<dbReference type="OrthoDB" id="9807606at2"/>
<evidence type="ECO:0000313" key="3">
    <source>
        <dbReference type="Proteomes" id="UP000275281"/>
    </source>
</evidence>
<dbReference type="PANTHER" id="PTHR42964">
    <property type="entry name" value="ENOYL-COA HYDRATASE"/>
    <property type="match status" value="1"/>
</dbReference>
<protein>
    <submittedName>
        <fullName evidence="2">Enoyl-CoA hydratase/isomerase family protein</fullName>
    </submittedName>
</protein>
<dbReference type="PANTHER" id="PTHR42964:SF1">
    <property type="entry name" value="POLYKETIDE BIOSYNTHESIS ENOYL-COA HYDRATASE PKSH-RELATED"/>
    <property type="match status" value="1"/>
</dbReference>
<dbReference type="GO" id="GO:0008300">
    <property type="term" value="P:isoprenoid catabolic process"/>
    <property type="evidence" value="ECO:0007669"/>
    <property type="project" value="TreeGrafter"/>
</dbReference>
<comment type="caution">
    <text evidence="2">The sequence shown here is derived from an EMBL/GenBank/DDBJ whole genome shotgun (WGS) entry which is preliminary data.</text>
</comment>
<dbReference type="Gene3D" id="1.10.12.10">
    <property type="entry name" value="Lyase 2-enoyl-coa Hydratase, Chain A, domain 2"/>
    <property type="match status" value="1"/>
</dbReference>
<dbReference type="Proteomes" id="UP000275281">
    <property type="component" value="Unassembled WGS sequence"/>
</dbReference>
<comment type="similarity">
    <text evidence="1">Belongs to the enoyl-CoA hydratase/isomerase family.</text>
</comment>
<dbReference type="GO" id="GO:0016853">
    <property type="term" value="F:isomerase activity"/>
    <property type="evidence" value="ECO:0007669"/>
    <property type="project" value="UniProtKB-KW"/>
</dbReference>
<dbReference type="InterPro" id="IPR001753">
    <property type="entry name" value="Enoyl-CoA_hydra/iso"/>
</dbReference>
<dbReference type="InterPro" id="IPR051683">
    <property type="entry name" value="Enoyl-CoA_Hydratase/Isomerase"/>
</dbReference>
<dbReference type="InterPro" id="IPR029045">
    <property type="entry name" value="ClpP/crotonase-like_dom_sf"/>
</dbReference>
<dbReference type="CDD" id="cd06558">
    <property type="entry name" value="crotonase-like"/>
    <property type="match status" value="1"/>
</dbReference>
<dbReference type="FunFam" id="3.90.226.10:FF:000066">
    <property type="entry name" value="Enoyl-CoA hydratase"/>
    <property type="match status" value="1"/>
</dbReference>
<keyword evidence="2" id="KW-0413">Isomerase</keyword>
<reference evidence="2 3" key="1">
    <citation type="submission" date="2018-11" db="EMBL/GenBank/DDBJ databases">
        <authorList>
            <person name="Ye M.-Q."/>
            <person name="Du Z.-J."/>
        </authorList>
    </citation>
    <scope>NUCLEOTIDE SEQUENCE [LARGE SCALE GENOMIC DNA]</scope>
    <source>
        <strain evidence="2 3">U0105</strain>
    </source>
</reference>
<dbReference type="RefSeq" id="WP_124027173.1">
    <property type="nucleotide sequence ID" value="NZ_JBHRSN010000015.1"/>
</dbReference>
<organism evidence="2 3">
    <name type="scientific">Alteromonas sediminis</name>
    <dbReference type="NCBI Taxonomy" id="2259342"/>
    <lineage>
        <taxon>Bacteria</taxon>
        <taxon>Pseudomonadati</taxon>
        <taxon>Pseudomonadota</taxon>
        <taxon>Gammaproteobacteria</taxon>
        <taxon>Alteromonadales</taxon>
        <taxon>Alteromonadaceae</taxon>
        <taxon>Alteromonas/Salinimonas group</taxon>
        <taxon>Alteromonas</taxon>
    </lineage>
</organism>
<evidence type="ECO:0000313" key="2">
    <source>
        <dbReference type="EMBL" id="RPJ67271.1"/>
    </source>
</evidence>
<accession>A0A3N5YNM2</accession>
<gene>
    <name evidence="2" type="ORF">DRW07_06975</name>
</gene>
<dbReference type="SUPFAM" id="SSF52096">
    <property type="entry name" value="ClpP/crotonase"/>
    <property type="match status" value="1"/>
</dbReference>